<name>A0A3T0N1V6_9RHOB</name>
<dbReference type="Gene3D" id="3.40.50.150">
    <property type="entry name" value="Vaccinia Virus protein VP39"/>
    <property type="match status" value="1"/>
</dbReference>
<dbReference type="PANTHER" id="PTHR42912">
    <property type="entry name" value="METHYLTRANSFERASE"/>
    <property type="match status" value="1"/>
</dbReference>
<proteinExistence type="predicted"/>
<accession>A0A3T0N1V6</accession>
<dbReference type="KEGG" id="sedi:EBB79_08760"/>
<evidence type="ECO:0000313" key="2">
    <source>
        <dbReference type="EMBL" id="AZV77977.1"/>
    </source>
</evidence>
<dbReference type="Pfam" id="PF08241">
    <property type="entry name" value="Methyltransf_11"/>
    <property type="match status" value="1"/>
</dbReference>
<keyword evidence="2" id="KW-0489">Methyltransferase</keyword>
<evidence type="ECO:0000313" key="3">
    <source>
        <dbReference type="Proteomes" id="UP000283063"/>
    </source>
</evidence>
<organism evidence="2 3">
    <name type="scientific">Parasedimentitalea marina</name>
    <dbReference type="NCBI Taxonomy" id="2483033"/>
    <lineage>
        <taxon>Bacteria</taxon>
        <taxon>Pseudomonadati</taxon>
        <taxon>Pseudomonadota</taxon>
        <taxon>Alphaproteobacteria</taxon>
        <taxon>Rhodobacterales</taxon>
        <taxon>Paracoccaceae</taxon>
        <taxon>Parasedimentitalea</taxon>
    </lineage>
</organism>
<gene>
    <name evidence="2" type="ORF">EBB79_08760</name>
</gene>
<dbReference type="GO" id="GO:0032259">
    <property type="term" value="P:methylation"/>
    <property type="evidence" value="ECO:0007669"/>
    <property type="project" value="UniProtKB-KW"/>
</dbReference>
<sequence length="275" mass="30993">MTQQVSNARNTDAQTHVANFDLKEEIRAYWSDRAERFDESASHHIEATYGVPEWHKMLRRAFGLAAHQDLQGASVLDIACGTGEVSRVLCDFGAAVTGLDFSDAMHAKSRAKLENQNWQALTCDAEHLVGVPDNSFDFAITRHLVWTLTDRNAAFSEWERVLKPGGKILIIDGNFSKNRGLVQRCKWWVASLLEDPEPRSPEEMHRHQHILSRLPFRDGLVSKNLTADLEKAGFIGCRNISVKGLYRAGMRGWPLPTRLRQTSANRFALIGNKQS</sequence>
<dbReference type="InterPro" id="IPR029063">
    <property type="entry name" value="SAM-dependent_MTases_sf"/>
</dbReference>
<dbReference type="PANTHER" id="PTHR42912:SF80">
    <property type="entry name" value="METHYLTRANSFERASE DOMAIN-CONTAINING PROTEIN"/>
    <property type="match status" value="1"/>
</dbReference>
<dbReference type="SUPFAM" id="SSF53335">
    <property type="entry name" value="S-adenosyl-L-methionine-dependent methyltransferases"/>
    <property type="match status" value="1"/>
</dbReference>
<dbReference type="OrthoDB" id="21342at2"/>
<dbReference type="RefSeq" id="WP_127748533.1">
    <property type="nucleotide sequence ID" value="NZ_CP033219.1"/>
</dbReference>
<dbReference type="Proteomes" id="UP000283063">
    <property type="component" value="Chromosome"/>
</dbReference>
<dbReference type="EMBL" id="CP033219">
    <property type="protein sequence ID" value="AZV77977.1"/>
    <property type="molecule type" value="Genomic_DNA"/>
</dbReference>
<dbReference type="InterPro" id="IPR013216">
    <property type="entry name" value="Methyltransf_11"/>
</dbReference>
<evidence type="ECO:0000259" key="1">
    <source>
        <dbReference type="Pfam" id="PF08241"/>
    </source>
</evidence>
<feature type="domain" description="Methyltransferase type 11" evidence="1">
    <location>
        <begin position="76"/>
        <end position="170"/>
    </location>
</feature>
<reference evidence="2 3" key="1">
    <citation type="submission" date="2018-10" db="EMBL/GenBank/DDBJ databases">
        <title>Parasedimentitalea marina sp. nov., a psychrophilic bacterium isolated from deep seawater of the New Britain Trench.</title>
        <authorList>
            <person name="Cao J."/>
        </authorList>
    </citation>
    <scope>NUCLEOTIDE SEQUENCE [LARGE SCALE GENOMIC DNA]</scope>
    <source>
        <strain evidence="2 3">W43</strain>
    </source>
</reference>
<keyword evidence="3" id="KW-1185">Reference proteome</keyword>
<keyword evidence="2" id="KW-0808">Transferase</keyword>
<protein>
    <submittedName>
        <fullName evidence="2">SAM-dependent methyltransferase</fullName>
    </submittedName>
</protein>
<dbReference type="CDD" id="cd02440">
    <property type="entry name" value="AdoMet_MTases"/>
    <property type="match status" value="1"/>
</dbReference>
<dbReference type="AlphaFoldDB" id="A0A3T0N1V6"/>
<dbReference type="InterPro" id="IPR050508">
    <property type="entry name" value="Methyltransf_Superfamily"/>
</dbReference>
<dbReference type="GO" id="GO:0008757">
    <property type="term" value="F:S-adenosylmethionine-dependent methyltransferase activity"/>
    <property type="evidence" value="ECO:0007669"/>
    <property type="project" value="InterPro"/>
</dbReference>